<proteinExistence type="predicted"/>
<comment type="caution">
    <text evidence="2">The sequence shown here is derived from an EMBL/GenBank/DDBJ whole genome shotgun (WGS) entry which is preliminary data.</text>
</comment>
<dbReference type="EMBL" id="JBHSJG010000014">
    <property type="protein sequence ID" value="MFC4986998.1"/>
    <property type="molecule type" value="Genomic_DNA"/>
</dbReference>
<protein>
    <recommendedName>
        <fullName evidence="4">PH domain-containing protein</fullName>
    </recommendedName>
</protein>
<organism evidence="2 3">
    <name type="scientific">Saliphagus infecundisoli</name>
    <dbReference type="NCBI Taxonomy" id="1849069"/>
    <lineage>
        <taxon>Archaea</taxon>
        <taxon>Methanobacteriati</taxon>
        <taxon>Methanobacteriota</taxon>
        <taxon>Stenosarchaea group</taxon>
        <taxon>Halobacteria</taxon>
        <taxon>Halobacteriales</taxon>
        <taxon>Natrialbaceae</taxon>
        <taxon>Saliphagus</taxon>
    </lineage>
</organism>
<keyword evidence="1" id="KW-0472">Membrane</keyword>
<gene>
    <name evidence="2" type="ORF">ACFPFO_04265</name>
</gene>
<accession>A0ABD5QBB7</accession>
<evidence type="ECO:0000256" key="1">
    <source>
        <dbReference type="SAM" id="Phobius"/>
    </source>
</evidence>
<reference evidence="2 3" key="1">
    <citation type="journal article" date="2019" name="Int. J. Syst. Evol. Microbiol.">
        <title>The Global Catalogue of Microorganisms (GCM) 10K type strain sequencing project: providing services to taxonomists for standard genome sequencing and annotation.</title>
        <authorList>
            <consortium name="The Broad Institute Genomics Platform"/>
            <consortium name="The Broad Institute Genome Sequencing Center for Infectious Disease"/>
            <person name="Wu L."/>
            <person name="Ma J."/>
        </authorList>
    </citation>
    <scope>NUCLEOTIDE SEQUENCE [LARGE SCALE GENOMIC DNA]</scope>
    <source>
        <strain evidence="2 3">CGMCC 1.15824</strain>
    </source>
</reference>
<keyword evidence="1" id="KW-1133">Transmembrane helix</keyword>
<name>A0ABD5QBB7_9EURY</name>
<dbReference type="Proteomes" id="UP001595925">
    <property type="component" value="Unassembled WGS sequence"/>
</dbReference>
<dbReference type="RefSeq" id="WP_224828253.1">
    <property type="nucleotide sequence ID" value="NZ_JAIVEF010000005.1"/>
</dbReference>
<dbReference type="AlphaFoldDB" id="A0ABD5QBB7"/>
<keyword evidence="3" id="KW-1185">Reference proteome</keyword>
<feature type="transmembrane region" description="Helical" evidence="1">
    <location>
        <begin position="107"/>
        <end position="125"/>
    </location>
</feature>
<feature type="transmembrane region" description="Helical" evidence="1">
    <location>
        <begin position="132"/>
        <end position="151"/>
    </location>
</feature>
<keyword evidence="1" id="KW-0812">Transmembrane</keyword>
<evidence type="ECO:0008006" key="4">
    <source>
        <dbReference type="Google" id="ProtNLM"/>
    </source>
</evidence>
<evidence type="ECO:0000313" key="2">
    <source>
        <dbReference type="EMBL" id="MFC4986998.1"/>
    </source>
</evidence>
<feature type="transmembrane region" description="Helical" evidence="1">
    <location>
        <begin position="20"/>
        <end position="42"/>
    </location>
</feature>
<feature type="transmembrane region" description="Helical" evidence="1">
    <location>
        <begin position="54"/>
        <end position="78"/>
    </location>
</feature>
<evidence type="ECO:0000313" key="3">
    <source>
        <dbReference type="Proteomes" id="UP001595925"/>
    </source>
</evidence>
<sequence>MDDHTVRWRRDPSTSPPIRALWALGAGTFLAAIVLVVFGRFLGLAGGTGTRPVVIAALAALAATIAALAIAGDLGVWLERLEGWLPGVGTSDSEAESGTDTGRAVDAIAGAVVVGSFMVLSVLVVGGSVGNFLAALTLPLALVAVALSTTLRSVGVLDPEEGAIYLYEPEEAIDLATVEAISARYLGEWAIVSLTYAQPDGVYVPGPRRLVVPPRVARDLEGMVGR</sequence>